<feature type="domain" description="Rad50/SbcC-type AAA" evidence="14">
    <location>
        <begin position="41"/>
        <end position="247"/>
    </location>
</feature>
<dbReference type="GO" id="GO:0030915">
    <property type="term" value="C:Smc5-Smc6 complex"/>
    <property type="evidence" value="ECO:0007669"/>
    <property type="project" value="TreeGrafter"/>
</dbReference>
<organism evidence="15 16">
    <name type="scientific">Tenebrio molitor</name>
    <name type="common">Yellow mealworm beetle</name>
    <dbReference type="NCBI Taxonomy" id="7067"/>
    <lineage>
        <taxon>Eukaryota</taxon>
        <taxon>Metazoa</taxon>
        <taxon>Ecdysozoa</taxon>
        <taxon>Arthropoda</taxon>
        <taxon>Hexapoda</taxon>
        <taxon>Insecta</taxon>
        <taxon>Pterygota</taxon>
        <taxon>Neoptera</taxon>
        <taxon>Endopterygota</taxon>
        <taxon>Coleoptera</taxon>
        <taxon>Polyphaga</taxon>
        <taxon>Cucujiformia</taxon>
        <taxon>Tenebrionidae</taxon>
        <taxon>Tenebrio</taxon>
    </lineage>
</organism>
<dbReference type="GO" id="GO:0003697">
    <property type="term" value="F:single-stranded DNA binding"/>
    <property type="evidence" value="ECO:0007669"/>
    <property type="project" value="TreeGrafter"/>
</dbReference>
<evidence type="ECO:0000256" key="8">
    <source>
        <dbReference type="ARBA" id="ARBA00023054"/>
    </source>
</evidence>
<evidence type="ECO:0000256" key="1">
    <source>
        <dbReference type="ARBA" id="ARBA00004123"/>
    </source>
</evidence>
<dbReference type="GO" id="GO:0005524">
    <property type="term" value="F:ATP binding"/>
    <property type="evidence" value="ECO:0007669"/>
    <property type="project" value="UniProtKB-KW"/>
</dbReference>
<dbReference type="Proteomes" id="UP000719412">
    <property type="component" value="Unassembled WGS sequence"/>
</dbReference>
<dbReference type="PANTHER" id="PTHR19306:SF6">
    <property type="entry name" value="STRUCTURAL MAINTENANCE OF CHROMOSOMES PROTEIN 6"/>
    <property type="match status" value="1"/>
</dbReference>
<dbReference type="GO" id="GO:0003684">
    <property type="term" value="F:damaged DNA binding"/>
    <property type="evidence" value="ECO:0007669"/>
    <property type="project" value="TreeGrafter"/>
</dbReference>
<reference evidence="15" key="2">
    <citation type="submission" date="2021-08" db="EMBL/GenBank/DDBJ databases">
        <authorList>
            <person name="Eriksson T."/>
        </authorList>
    </citation>
    <scope>NUCLEOTIDE SEQUENCE</scope>
    <source>
        <strain evidence="15">Stoneville</strain>
        <tissue evidence="15">Whole head</tissue>
    </source>
</reference>
<keyword evidence="9" id="KW-0233">DNA recombination</keyword>
<dbReference type="InterPro" id="IPR038729">
    <property type="entry name" value="Rad50/SbcC_AAA"/>
</dbReference>
<dbReference type="Pfam" id="PF13476">
    <property type="entry name" value="AAA_23"/>
    <property type="match status" value="1"/>
</dbReference>
<evidence type="ECO:0000256" key="11">
    <source>
        <dbReference type="ARBA" id="ARBA00023242"/>
    </source>
</evidence>
<dbReference type="GO" id="GO:0035861">
    <property type="term" value="C:site of double-strand break"/>
    <property type="evidence" value="ECO:0007669"/>
    <property type="project" value="TreeGrafter"/>
</dbReference>
<keyword evidence="5" id="KW-0547">Nucleotide-binding</keyword>
<evidence type="ECO:0000256" key="10">
    <source>
        <dbReference type="ARBA" id="ARBA00023204"/>
    </source>
</evidence>
<dbReference type="InterPro" id="IPR027417">
    <property type="entry name" value="P-loop_NTPase"/>
</dbReference>
<comment type="subcellular location">
    <subcellularLocation>
        <location evidence="2">Chromosome</location>
    </subcellularLocation>
    <subcellularLocation>
        <location evidence="1">Nucleus</location>
    </subcellularLocation>
</comment>
<dbReference type="Gene3D" id="1.20.5.170">
    <property type="match status" value="1"/>
</dbReference>
<evidence type="ECO:0000256" key="5">
    <source>
        <dbReference type="ARBA" id="ARBA00022741"/>
    </source>
</evidence>
<dbReference type="GO" id="GO:0000724">
    <property type="term" value="P:double-strand break repair via homologous recombination"/>
    <property type="evidence" value="ECO:0007669"/>
    <property type="project" value="TreeGrafter"/>
</dbReference>
<evidence type="ECO:0000256" key="9">
    <source>
        <dbReference type="ARBA" id="ARBA00023172"/>
    </source>
</evidence>
<keyword evidence="11" id="KW-0539">Nucleus</keyword>
<keyword evidence="8 12" id="KW-0175">Coiled coil</keyword>
<keyword evidence="7" id="KW-0067">ATP-binding</keyword>
<dbReference type="GO" id="GO:0005634">
    <property type="term" value="C:nucleus"/>
    <property type="evidence" value="ECO:0007669"/>
    <property type="project" value="UniProtKB-SubCell"/>
</dbReference>
<accession>A0A8J6HQU8</accession>
<protein>
    <recommendedName>
        <fullName evidence="14">Rad50/SbcC-type AAA domain-containing protein</fullName>
    </recommendedName>
</protein>
<dbReference type="Gene3D" id="1.10.287.1490">
    <property type="match status" value="1"/>
</dbReference>
<evidence type="ECO:0000256" key="7">
    <source>
        <dbReference type="ARBA" id="ARBA00022840"/>
    </source>
</evidence>
<dbReference type="GO" id="GO:0016887">
    <property type="term" value="F:ATP hydrolysis activity"/>
    <property type="evidence" value="ECO:0007669"/>
    <property type="project" value="InterPro"/>
</dbReference>
<dbReference type="PANTHER" id="PTHR19306">
    <property type="entry name" value="STRUCTURAL MAINTENANCE OF CHROMOSOMES 5,6 SMC5, SMC6"/>
    <property type="match status" value="1"/>
</dbReference>
<evidence type="ECO:0000256" key="3">
    <source>
        <dbReference type="ARBA" id="ARBA00006793"/>
    </source>
</evidence>
<evidence type="ECO:0000313" key="15">
    <source>
        <dbReference type="EMBL" id="KAH0818366.1"/>
    </source>
</evidence>
<feature type="compositionally biased region" description="Polar residues" evidence="13">
    <location>
        <begin position="831"/>
        <end position="845"/>
    </location>
</feature>
<dbReference type="SUPFAM" id="SSF52540">
    <property type="entry name" value="P-loop containing nucleoside triphosphate hydrolases"/>
    <property type="match status" value="2"/>
</dbReference>
<feature type="coiled-coil region" evidence="12">
    <location>
        <begin position="426"/>
        <end position="460"/>
    </location>
</feature>
<keyword evidence="16" id="KW-1185">Reference proteome</keyword>
<dbReference type="Gene3D" id="3.40.50.300">
    <property type="entry name" value="P-loop containing nucleotide triphosphate hydrolases"/>
    <property type="match status" value="2"/>
</dbReference>
<sequence length="1064" mass="122306">MKRKRKPLSQLAVTNEAPVTAKKQRSNVTSTQRRAGTISRMILKNFMCHSLLDVDLSVNIDVIIGRNGSGKSAILTALVVGLGGKASLTNRGNSIKGFVKAGKNSGSIEIQLHNGGPMAYRPKIYGSKITIVRNFTAAGASSYKIRAENGEVIATQVREVHNITTSLNIQVDNPICILNQDTSRNFLNSNDPKHKFTLFMKATRLDSLAEEYKKIVLNKKESLRIFEDKQTNFKRLQQEIKDLKRKIDNHKSIVSIRDKIKLMQIELLWAKVRDAEEEVKKEEGKVNNWEKKHGNILHECSSRAERIENIKKNVTALNQQIAELKETVQVQSRPQLDVKRTIDELRTKYNEKKKEKQLVSNTIESKTKDANALTNEIENANENMTRVEQEKVQRLRNLTSMNERIKGMEDHLQTCRNDLYQISSDVARREEEKQSMRRNMSQLDHQISNETSSLNALRNESGNTLLLYGRDVPRVKQLIEQNKSKFAQVPRGPLGHYIKLRDKKWAVAVESYLSPALLGSFMVDNRDDNQLLVQIMNKAWSGGRKPTIITSKFFHQKHNVHQNLVKAPPDCVGLYDALDIEDPVVANCIVDQAAIEGILLIPNNDRAMQLLSSQANVPKNCRQGVTITGDKYYPDPNYKTYGSRYHRAQYLQVDTKEHIVQLENNIKALKEKKENAQNQFSAFCGEIREQETKKAQLEEKIKKLNAARSQIRRQLDELKATAEPEVANVELLESELKEIRNTLREKRAQFAVAEEALKEIKREINENEEKLRQLKNSNSSLEDRMTSLEAQIREETIRQREIATSAEFDKRKAKEFENKLNQARSELVAKQTTAHQYTEQASSLGDRQDTSRKVPDIVAEMSQLERSVRKIETDTESTDELFDKYQHMHDKFTKLSTIISCLKDDIKELNVAIDRRTRHYKLTENYFVAFIKRSFKKIMEVRQFQGSIDIDMQERKLELNVIPQHGSQGLTTTSNLSGGERSFSTVAFLYSLWQCMEFPFYFLDEFDVYMDKLNRTKVIDILLHHAESHPDLQFVFLTPQDVSFIKKNVAILRLQDPERNPTLP</sequence>
<evidence type="ECO:0000256" key="13">
    <source>
        <dbReference type="SAM" id="MobiDB-lite"/>
    </source>
</evidence>
<evidence type="ECO:0000256" key="12">
    <source>
        <dbReference type="SAM" id="Coils"/>
    </source>
</evidence>
<evidence type="ECO:0000256" key="4">
    <source>
        <dbReference type="ARBA" id="ARBA00022454"/>
    </source>
</evidence>
<evidence type="ECO:0000256" key="2">
    <source>
        <dbReference type="ARBA" id="ARBA00004286"/>
    </source>
</evidence>
<name>A0A8J6HQU8_TENMO</name>
<reference evidence="15" key="1">
    <citation type="journal article" date="2020" name="J Insects Food Feed">
        <title>The yellow mealworm (Tenebrio molitor) genome: a resource for the emerging insects as food and feed industry.</title>
        <authorList>
            <person name="Eriksson T."/>
            <person name="Andere A."/>
            <person name="Kelstrup H."/>
            <person name="Emery V."/>
            <person name="Picard C."/>
        </authorList>
    </citation>
    <scope>NUCLEOTIDE SEQUENCE</scope>
    <source>
        <strain evidence="15">Stoneville</strain>
        <tissue evidence="15">Whole head</tissue>
    </source>
</reference>
<keyword evidence="4" id="KW-0158">Chromosome</keyword>
<evidence type="ECO:0000259" key="14">
    <source>
        <dbReference type="Pfam" id="PF13476"/>
    </source>
</evidence>
<dbReference type="AlphaFoldDB" id="A0A8J6HQU8"/>
<dbReference type="SUPFAM" id="SSF57997">
    <property type="entry name" value="Tropomyosin"/>
    <property type="match status" value="1"/>
</dbReference>
<proteinExistence type="inferred from homology"/>
<comment type="caution">
    <text evidence="15">The sequence shown here is derived from an EMBL/GenBank/DDBJ whole genome shotgun (WGS) entry which is preliminary data.</text>
</comment>
<keyword evidence="6" id="KW-0227">DNA damage</keyword>
<keyword evidence="10" id="KW-0234">DNA repair</keyword>
<evidence type="ECO:0000256" key="6">
    <source>
        <dbReference type="ARBA" id="ARBA00022763"/>
    </source>
</evidence>
<comment type="similarity">
    <text evidence="3">Belongs to the SMC family. SMC6 subfamily.</text>
</comment>
<feature type="region of interest" description="Disordered" evidence="13">
    <location>
        <begin position="831"/>
        <end position="851"/>
    </location>
</feature>
<evidence type="ECO:0000313" key="16">
    <source>
        <dbReference type="Proteomes" id="UP000719412"/>
    </source>
</evidence>
<gene>
    <name evidence="15" type="ORF">GEV33_004426</name>
</gene>
<feature type="coiled-coil region" evidence="12">
    <location>
        <begin position="226"/>
        <end position="397"/>
    </location>
</feature>
<dbReference type="EMBL" id="JABDTM020017819">
    <property type="protein sequence ID" value="KAH0818366.1"/>
    <property type="molecule type" value="Genomic_DNA"/>
</dbReference>